<accession>A0ABT4I7G7</accession>
<sequence>MTSLNIDLARDDVATGVGLVPATVPDSWTGGASAACQTQLDTLRTLLTGLDSLLDTADTAMTALKDASAG</sequence>
<protein>
    <recommendedName>
        <fullName evidence="3">WXG100 family type VII secretion target</fullName>
    </recommendedName>
</protein>
<name>A0ABT4I7G7_9ACTO</name>
<evidence type="ECO:0000313" key="2">
    <source>
        <dbReference type="Proteomes" id="UP001072034"/>
    </source>
</evidence>
<proteinExistence type="predicted"/>
<dbReference type="EMBL" id="JAPTMY010000011">
    <property type="protein sequence ID" value="MCZ0857684.1"/>
    <property type="molecule type" value="Genomic_DNA"/>
</dbReference>
<evidence type="ECO:0008006" key="3">
    <source>
        <dbReference type="Google" id="ProtNLM"/>
    </source>
</evidence>
<keyword evidence="2" id="KW-1185">Reference proteome</keyword>
<evidence type="ECO:0000313" key="1">
    <source>
        <dbReference type="EMBL" id="MCZ0857684.1"/>
    </source>
</evidence>
<reference evidence="1" key="1">
    <citation type="submission" date="2022-10" db="EMBL/GenBank/DDBJ databases">
        <title>Genome sequence of Actinomyces israelii ATCC 10048.</title>
        <authorList>
            <person name="Watt R.M."/>
            <person name="Tong W.M."/>
        </authorList>
    </citation>
    <scope>NUCLEOTIDE SEQUENCE</scope>
    <source>
        <strain evidence="1">ATCC 10048</strain>
    </source>
</reference>
<organism evidence="1 2">
    <name type="scientific">Actinomyces israelii</name>
    <dbReference type="NCBI Taxonomy" id="1659"/>
    <lineage>
        <taxon>Bacteria</taxon>
        <taxon>Bacillati</taxon>
        <taxon>Actinomycetota</taxon>
        <taxon>Actinomycetes</taxon>
        <taxon>Actinomycetales</taxon>
        <taxon>Actinomycetaceae</taxon>
        <taxon>Actinomyces</taxon>
    </lineage>
</organism>
<dbReference type="RefSeq" id="WP_268917222.1">
    <property type="nucleotide sequence ID" value="NZ_CAJPNG010000260.1"/>
</dbReference>
<comment type="caution">
    <text evidence="1">The sequence shown here is derived from an EMBL/GenBank/DDBJ whole genome shotgun (WGS) entry which is preliminary data.</text>
</comment>
<gene>
    <name evidence="1" type="ORF">OHJ16_06465</name>
</gene>
<dbReference type="Proteomes" id="UP001072034">
    <property type="component" value="Unassembled WGS sequence"/>
</dbReference>